<dbReference type="PANTHER" id="PTHR34512">
    <property type="entry name" value="CELL SURFACE PROTEIN"/>
    <property type="match status" value="1"/>
</dbReference>
<dbReference type="PANTHER" id="PTHR34512:SF30">
    <property type="entry name" value="OUTER MEMBRANE PROTEIN ASSEMBLY FACTOR BAMB"/>
    <property type="match status" value="1"/>
</dbReference>
<dbReference type="SUPFAM" id="SSF50998">
    <property type="entry name" value="Quinoprotein alcohol dehydrogenase-like"/>
    <property type="match status" value="2"/>
</dbReference>
<sequence length="606" mass="65830">MRNKSLMLAVAVAVVAGILGLGCPKSSAPSTPVIASAPESTWVNATTPVRVFCTAPNNKDVRYITDLGQPDGKIDTSDAMASGDTTYIYPKWTQTGTFSFKVAAYLDEDPTKISDYSATKSIRVLPNSPPQGLIIWVPPMSAKNVETEFRASAVDPENDSIEFYFDFGDGTKKWFDDQRVASGETVTVYHKYTDTDTFWVKIKARDWKRSECEPESSQIIIGLAGRVLWAFVGPTEDSAPPVASPVIVDTLIYTYCEDGYIYSVRMGSGRKDASANSPRSTDPDDYSYQGHPAYCQSTGHIIVGSDDAFLYALNAVNLNRAWSWSPTDTANPGWGTPAINGDKIYIASDADTLYYLQDAVSSCSRLGAYALPSPVSGAPIIDRSGYVLVALENGLLYKLEPNLQSVVWVDTIRYNIALTSPVIDEAGVIYVGDDSGYVTAINENGTIKWSTMVDPAGISGMAVGVTRLYVGTGFGKLIALNLTDGQVTWTNTTCTNSVVGTPALAANGYLYFMDDDDNLYCISQTDGAWVWTAQCYLQVGGRSRNLRRPGKLEVAENPSITIAPNGNIIVIGENYMYCVLGYTDGTLHTGAPWPKWQKDLYNSGKK</sequence>
<evidence type="ECO:0000313" key="3">
    <source>
        <dbReference type="EMBL" id="HGD13656.1"/>
    </source>
</evidence>
<dbReference type="EMBL" id="DTMZ01000145">
    <property type="protein sequence ID" value="HGD13656.1"/>
    <property type="molecule type" value="Genomic_DNA"/>
</dbReference>
<dbReference type="Gene3D" id="2.60.40.10">
    <property type="entry name" value="Immunoglobulins"/>
    <property type="match status" value="1"/>
</dbReference>
<proteinExistence type="predicted"/>
<dbReference type="Gene3D" id="2.130.10.10">
    <property type="entry name" value="YVTN repeat-like/Quinoprotein amine dehydrogenase"/>
    <property type="match status" value="2"/>
</dbReference>
<protein>
    <recommendedName>
        <fullName evidence="2">Pyrrolo-quinoline quinone repeat domain-containing protein</fullName>
    </recommendedName>
</protein>
<dbReference type="SMART" id="SM00564">
    <property type="entry name" value="PQQ"/>
    <property type="match status" value="5"/>
</dbReference>
<dbReference type="InterPro" id="IPR011047">
    <property type="entry name" value="Quinoprotein_ADH-like_sf"/>
</dbReference>
<gene>
    <name evidence="3" type="ORF">ENX16_06225</name>
</gene>
<dbReference type="AlphaFoldDB" id="A0A7V3PUB6"/>
<organism evidence="3">
    <name type="scientific">candidate division WOR-3 bacterium</name>
    <dbReference type="NCBI Taxonomy" id="2052148"/>
    <lineage>
        <taxon>Bacteria</taxon>
        <taxon>Bacteria division WOR-3</taxon>
    </lineage>
</organism>
<feature type="signal peptide" evidence="1">
    <location>
        <begin position="1"/>
        <end position="28"/>
    </location>
</feature>
<dbReference type="SUPFAM" id="SSF49299">
    <property type="entry name" value="PKD domain"/>
    <property type="match status" value="1"/>
</dbReference>
<evidence type="ECO:0000256" key="1">
    <source>
        <dbReference type="SAM" id="SignalP"/>
    </source>
</evidence>
<feature type="chain" id="PRO_5031461525" description="Pyrrolo-quinoline quinone repeat domain-containing protein" evidence="1">
    <location>
        <begin position="29"/>
        <end position="606"/>
    </location>
</feature>
<dbReference type="PROSITE" id="PS51257">
    <property type="entry name" value="PROKAR_LIPOPROTEIN"/>
    <property type="match status" value="1"/>
</dbReference>
<dbReference type="Pfam" id="PF13360">
    <property type="entry name" value="PQQ_2"/>
    <property type="match status" value="1"/>
</dbReference>
<name>A0A7V3PUB6_UNCW3</name>
<keyword evidence="1" id="KW-0732">Signal</keyword>
<dbReference type="InterPro" id="IPR002372">
    <property type="entry name" value="PQQ_rpt_dom"/>
</dbReference>
<accession>A0A7V3PUB6</accession>
<dbReference type="InterPro" id="IPR035986">
    <property type="entry name" value="PKD_dom_sf"/>
</dbReference>
<evidence type="ECO:0000259" key="2">
    <source>
        <dbReference type="Pfam" id="PF13360"/>
    </source>
</evidence>
<feature type="domain" description="Pyrrolo-quinoline quinone repeat" evidence="2">
    <location>
        <begin position="435"/>
        <end position="536"/>
    </location>
</feature>
<comment type="caution">
    <text evidence="3">The sequence shown here is derived from an EMBL/GenBank/DDBJ whole genome shotgun (WGS) entry which is preliminary data.</text>
</comment>
<dbReference type="InterPro" id="IPR015943">
    <property type="entry name" value="WD40/YVTN_repeat-like_dom_sf"/>
</dbReference>
<reference evidence="3" key="1">
    <citation type="journal article" date="2020" name="mSystems">
        <title>Genome- and Community-Level Interaction Insights into Carbon Utilization and Element Cycling Functions of Hydrothermarchaeota in Hydrothermal Sediment.</title>
        <authorList>
            <person name="Zhou Z."/>
            <person name="Liu Y."/>
            <person name="Xu W."/>
            <person name="Pan J."/>
            <person name="Luo Z.H."/>
            <person name="Li M."/>
        </authorList>
    </citation>
    <scope>NUCLEOTIDE SEQUENCE [LARGE SCALE GENOMIC DNA]</scope>
    <source>
        <strain evidence="3">SpSt-914</strain>
    </source>
</reference>
<dbReference type="InterPro" id="IPR013783">
    <property type="entry name" value="Ig-like_fold"/>
</dbReference>
<dbReference type="InterPro" id="IPR018391">
    <property type="entry name" value="PQQ_b-propeller_rpt"/>
</dbReference>